<dbReference type="EMBL" id="JARKIE010000041">
    <property type="protein sequence ID" value="KAJ7694562.1"/>
    <property type="molecule type" value="Genomic_DNA"/>
</dbReference>
<name>A0AAD7DN62_MYCRO</name>
<dbReference type="GO" id="GO:0006696">
    <property type="term" value="P:ergosterol biosynthetic process"/>
    <property type="evidence" value="ECO:0007669"/>
    <property type="project" value="TreeGrafter"/>
</dbReference>
<reference evidence="2" key="1">
    <citation type="submission" date="2023-03" db="EMBL/GenBank/DDBJ databases">
        <title>Massive genome expansion in bonnet fungi (Mycena s.s.) driven by repeated elements and novel gene families across ecological guilds.</title>
        <authorList>
            <consortium name="Lawrence Berkeley National Laboratory"/>
            <person name="Harder C.B."/>
            <person name="Miyauchi S."/>
            <person name="Viragh M."/>
            <person name="Kuo A."/>
            <person name="Thoen E."/>
            <person name="Andreopoulos B."/>
            <person name="Lu D."/>
            <person name="Skrede I."/>
            <person name="Drula E."/>
            <person name="Henrissat B."/>
            <person name="Morin E."/>
            <person name="Kohler A."/>
            <person name="Barry K."/>
            <person name="LaButti K."/>
            <person name="Morin E."/>
            <person name="Salamov A."/>
            <person name="Lipzen A."/>
            <person name="Mereny Z."/>
            <person name="Hegedus B."/>
            <person name="Baldrian P."/>
            <person name="Stursova M."/>
            <person name="Weitz H."/>
            <person name="Taylor A."/>
            <person name="Grigoriev I.V."/>
            <person name="Nagy L.G."/>
            <person name="Martin F."/>
            <person name="Kauserud H."/>
        </authorList>
    </citation>
    <scope>NUCLEOTIDE SEQUENCE</scope>
    <source>
        <strain evidence="2">CBHHK067</strain>
    </source>
</reference>
<dbReference type="InterPro" id="IPR044844">
    <property type="entry name" value="Trans_IPPS_euk-type"/>
</dbReference>
<organism evidence="2 3">
    <name type="scientific">Mycena rosella</name>
    <name type="common">Pink bonnet</name>
    <name type="synonym">Agaricus rosellus</name>
    <dbReference type="NCBI Taxonomy" id="1033263"/>
    <lineage>
        <taxon>Eukaryota</taxon>
        <taxon>Fungi</taxon>
        <taxon>Dikarya</taxon>
        <taxon>Basidiomycota</taxon>
        <taxon>Agaricomycotina</taxon>
        <taxon>Agaricomycetes</taxon>
        <taxon>Agaricomycetidae</taxon>
        <taxon>Agaricales</taxon>
        <taxon>Marasmiineae</taxon>
        <taxon>Mycenaceae</taxon>
        <taxon>Mycena</taxon>
    </lineage>
</organism>
<dbReference type="Proteomes" id="UP001221757">
    <property type="component" value="Unassembled WGS sequence"/>
</dbReference>
<evidence type="ECO:0000313" key="3">
    <source>
        <dbReference type="Proteomes" id="UP001221757"/>
    </source>
</evidence>
<evidence type="ECO:0000256" key="1">
    <source>
        <dbReference type="SAM" id="SignalP"/>
    </source>
</evidence>
<dbReference type="PANTHER" id="PTHR11626:SF2">
    <property type="entry name" value="SQUALENE SYNTHASE"/>
    <property type="match status" value="1"/>
</dbReference>
<dbReference type="Gene3D" id="1.10.600.10">
    <property type="entry name" value="Farnesyl Diphosphate Synthase"/>
    <property type="match status" value="1"/>
</dbReference>
<gene>
    <name evidence="2" type="ORF">B0H17DRAFT_1009144</name>
</gene>
<dbReference type="PANTHER" id="PTHR11626">
    <property type="entry name" value="FARNESYL-DIPHOSPHATE FARNESYLTRANSFERASE"/>
    <property type="match status" value="1"/>
</dbReference>
<keyword evidence="3" id="KW-1185">Reference proteome</keyword>
<dbReference type="GO" id="GO:0005789">
    <property type="term" value="C:endoplasmic reticulum membrane"/>
    <property type="evidence" value="ECO:0007669"/>
    <property type="project" value="TreeGrafter"/>
</dbReference>
<feature type="chain" id="PRO_5041978001" evidence="1">
    <location>
        <begin position="17"/>
        <end position="113"/>
    </location>
</feature>
<dbReference type="GO" id="GO:0045338">
    <property type="term" value="P:farnesyl diphosphate metabolic process"/>
    <property type="evidence" value="ECO:0007669"/>
    <property type="project" value="InterPro"/>
</dbReference>
<proteinExistence type="predicted"/>
<sequence>MGLSTWLLMFVAHTLEFRMLLQYRLYHDQKRDITAPREHATSGWERASMRRCWEFFDMTSRSFSTELKGDLACVVCLFYLVLRGLNTIEDITLPPALKLPLLRDFHVHTTTPG</sequence>
<comment type="caution">
    <text evidence="2">The sequence shown here is derived from an EMBL/GenBank/DDBJ whole genome shotgun (WGS) entry which is preliminary data.</text>
</comment>
<dbReference type="InterPro" id="IPR008949">
    <property type="entry name" value="Isoprenoid_synthase_dom_sf"/>
</dbReference>
<dbReference type="AlphaFoldDB" id="A0AAD7DN62"/>
<dbReference type="GO" id="GO:0051996">
    <property type="term" value="F:squalene synthase [NAD(P)H] activity"/>
    <property type="evidence" value="ECO:0007669"/>
    <property type="project" value="InterPro"/>
</dbReference>
<keyword evidence="1" id="KW-0732">Signal</keyword>
<accession>A0AAD7DN62</accession>
<feature type="signal peptide" evidence="1">
    <location>
        <begin position="1"/>
        <end position="16"/>
    </location>
</feature>
<protein>
    <submittedName>
        <fullName evidence="2">Uncharacterized protein</fullName>
    </submittedName>
</protein>
<evidence type="ECO:0000313" key="2">
    <source>
        <dbReference type="EMBL" id="KAJ7694562.1"/>
    </source>
</evidence>